<dbReference type="STRING" id="200904.GCA_900168775_01802"/>
<comment type="caution">
    <text evidence="1">The sequence shown here is derived from an EMBL/GenBank/DDBJ whole genome shotgun (WGS) entry which is preliminary data.</text>
</comment>
<dbReference type="OrthoDB" id="2301957at2"/>
<dbReference type="InterPro" id="IPR010697">
    <property type="entry name" value="YspA"/>
</dbReference>
<dbReference type="Gene3D" id="3.40.50.450">
    <property type="match status" value="1"/>
</dbReference>
<dbReference type="AlphaFoldDB" id="A0A366EGK4"/>
<gene>
    <name evidence="1" type="ORF">DES48_101308</name>
</gene>
<dbReference type="PANTHER" id="PTHR38440">
    <property type="entry name" value="UPF0398 PROTEIN YPSA"/>
    <property type="match status" value="1"/>
</dbReference>
<name>A0A366EGK4_9BACI</name>
<dbReference type="SUPFAM" id="SSF102405">
    <property type="entry name" value="MCP/YpsA-like"/>
    <property type="match status" value="1"/>
</dbReference>
<dbReference type="EMBL" id="QNRI01000001">
    <property type="protein sequence ID" value="RBP01571.1"/>
    <property type="molecule type" value="Genomic_DNA"/>
</dbReference>
<organism evidence="1 2">
    <name type="scientific">Paraliobacillus ryukyuensis</name>
    <dbReference type="NCBI Taxonomy" id="200904"/>
    <lineage>
        <taxon>Bacteria</taxon>
        <taxon>Bacillati</taxon>
        <taxon>Bacillota</taxon>
        <taxon>Bacilli</taxon>
        <taxon>Bacillales</taxon>
        <taxon>Bacillaceae</taxon>
        <taxon>Paraliobacillus</taxon>
    </lineage>
</organism>
<keyword evidence="2" id="KW-1185">Reference proteome</keyword>
<dbReference type="PIRSF" id="PIRSF021290">
    <property type="entry name" value="DUF1273"/>
    <property type="match status" value="1"/>
</dbReference>
<proteinExistence type="predicted"/>
<evidence type="ECO:0000313" key="1">
    <source>
        <dbReference type="EMBL" id="RBP01571.1"/>
    </source>
</evidence>
<dbReference type="Pfam" id="PF06908">
    <property type="entry name" value="YpsA"/>
    <property type="match status" value="1"/>
</dbReference>
<accession>A0A366EGK4</accession>
<dbReference type="NCBIfam" id="NF010181">
    <property type="entry name" value="PRK13660.1"/>
    <property type="match status" value="1"/>
</dbReference>
<dbReference type="Proteomes" id="UP000252254">
    <property type="component" value="Unassembled WGS sequence"/>
</dbReference>
<dbReference type="PANTHER" id="PTHR38440:SF1">
    <property type="entry name" value="UPF0398 PROTEIN SPR0331"/>
    <property type="match status" value="1"/>
</dbReference>
<protein>
    <submittedName>
        <fullName evidence="1">Putative phage-like protein YoqJ</fullName>
    </submittedName>
</protein>
<dbReference type="RefSeq" id="WP_113866277.1">
    <property type="nucleotide sequence ID" value="NZ_BAABQN010000001.1"/>
</dbReference>
<reference evidence="1 2" key="1">
    <citation type="submission" date="2018-06" db="EMBL/GenBank/DDBJ databases">
        <title>Genomic Encyclopedia of Type Strains, Phase IV (KMG-IV): sequencing the most valuable type-strain genomes for metagenomic binning, comparative biology and taxonomic classification.</title>
        <authorList>
            <person name="Goeker M."/>
        </authorList>
    </citation>
    <scope>NUCLEOTIDE SEQUENCE [LARGE SCALE GENOMIC DNA]</scope>
    <source>
        <strain evidence="1 2">DSM 15140</strain>
    </source>
</reference>
<sequence length="188" mass="21888">MKVLTVTGYKPHEMNISSINDERITYIKETIKRRLRVFLEEGLEWILVSGQIGVELWTCEVTLELQEEYPIQLAVIPPFDQQDSKWPEGLQEKYQLILMEADFVQLLYDSAYKGPYQFQAKNKFLTDKSDACLLLLDEDNPGSVKFFLEEAQSKSEISNYPMFTITPFDLEDTAQEIQNEQGENWNSN</sequence>
<evidence type="ECO:0000313" key="2">
    <source>
        <dbReference type="Proteomes" id="UP000252254"/>
    </source>
</evidence>